<gene>
    <name evidence="4" type="primary">lola_43</name>
    <name evidence="4" type="ORF">CM83_9718</name>
</gene>
<reference evidence="4" key="2">
    <citation type="submission" date="2014-07" db="EMBL/GenBank/DDBJ databases">
        <authorList>
            <person name="Hull J."/>
        </authorList>
    </citation>
    <scope>NUCLEOTIDE SEQUENCE</scope>
</reference>
<sequence length="102" mass="11809">NQTNTQGNYTCTNCLKSYSRKDGLKRHIEHECGVQPKFECELCTYRAKRYDHLRRHYSRTHPSECMPSRGAPVTRRTKAVQAQDDDEDLNCESVKCESLQVG</sequence>
<evidence type="ECO:0000313" key="4">
    <source>
        <dbReference type="EMBL" id="JAG06282.1"/>
    </source>
</evidence>
<feature type="region of interest" description="Disordered" evidence="2">
    <location>
        <begin position="61"/>
        <end position="86"/>
    </location>
</feature>
<keyword evidence="1" id="KW-0479">Metal-binding</keyword>
<dbReference type="AlphaFoldDB" id="A0A0A9WCV0"/>
<dbReference type="SUPFAM" id="SSF57667">
    <property type="entry name" value="beta-beta-alpha zinc fingers"/>
    <property type="match status" value="1"/>
</dbReference>
<dbReference type="Gene3D" id="3.30.160.60">
    <property type="entry name" value="Classic Zinc Finger"/>
    <property type="match status" value="1"/>
</dbReference>
<reference evidence="4" key="1">
    <citation type="journal article" date="2014" name="PLoS ONE">
        <title>Transcriptome-Based Identification of ABC Transporters in the Western Tarnished Plant Bug Lygus hesperus.</title>
        <authorList>
            <person name="Hull J.J."/>
            <person name="Chaney K."/>
            <person name="Geib S.M."/>
            <person name="Fabrick J.A."/>
            <person name="Brent C.S."/>
            <person name="Walsh D."/>
            <person name="Lavine L.C."/>
        </authorList>
    </citation>
    <scope>NUCLEOTIDE SEQUENCE</scope>
</reference>
<keyword evidence="1" id="KW-0862">Zinc</keyword>
<keyword evidence="1" id="KW-0863">Zinc-finger</keyword>
<name>A0A0A9WCV0_LYGHE</name>
<evidence type="ECO:0000256" key="1">
    <source>
        <dbReference type="PROSITE-ProRule" id="PRU00042"/>
    </source>
</evidence>
<organism evidence="4">
    <name type="scientific">Lygus hesperus</name>
    <name type="common">Western plant bug</name>
    <dbReference type="NCBI Taxonomy" id="30085"/>
    <lineage>
        <taxon>Eukaryota</taxon>
        <taxon>Metazoa</taxon>
        <taxon>Ecdysozoa</taxon>
        <taxon>Arthropoda</taxon>
        <taxon>Hexapoda</taxon>
        <taxon>Insecta</taxon>
        <taxon>Pterygota</taxon>
        <taxon>Neoptera</taxon>
        <taxon>Paraneoptera</taxon>
        <taxon>Hemiptera</taxon>
        <taxon>Heteroptera</taxon>
        <taxon>Panheteroptera</taxon>
        <taxon>Cimicomorpha</taxon>
        <taxon>Miridae</taxon>
        <taxon>Mirini</taxon>
        <taxon>Lygus</taxon>
    </lineage>
</organism>
<dbReference type="GO" id="GO:0008270">
    <property type="term" value="F:zinc ion binding"/>
    <property type="evidence" value="ECO:0007669"/>
    <property type="project" value="UniProtKB-KW"/>
</dbReference>
<dbReference type="InterPro" id="IPR036236">
    <property type="entry name" value="Znf_C2H2_sf"/>
</dbReference>
<dbReference type="SMART" id="SM00355">
    <property type="entry name" value="ZnF_C2H2"/>
    <property type="match status" value="2"/>
</dbReference>
<dbReference type="PROSITE" id="PS50157">
    <property type="entry name" value="ZINC_FINGER_C2H2_2"/>
    <property type="match status" value="2"/>
</dbReference>
<protein>
    <submittedName>
        <fullName evidence="4">Longitudinals lacking protein, isoforms A/B/D/L</fullName>
    </submittedName>
</protein>
<evidence type="ECO:0000256" key="2">
    <source>
        <dbReference type="SAM" id="MobiDB-lite"/>
    </source>
</evidence>
<dbReference type="EMBL" id="GBHO01037322">
    <property type="protein sequence ID" value="JAG06282.1"/>
    <property type="molecule type" value="Transcribed_RNA"/>
</dbReference>
<feature type="domain" description="C2H2-type" evidence="3">
    <location>
        <begin position="9"/>
        <end position="36"/>
    </location>
</feature>
<evidence type="ECO:0000259" key="3">
    <source>
        <dbReference type="PROSITE" id="PS50157"/>
    </source>
</evidence>
<proteinExistence type="predicted"/>
<feature type="domain" description="C2H2-type" evidence="3">
    <location>
        <begin position="38"/>
        <end position="66"/>
    </location>
</feature>
<accession>A0A0A9WCV0</accession>
<dbReference type="Pfam" id="PF00096">
    <property type="entry name" value="zf-C2H2"/>
    <property type="match status" value="1"/>
</dbReference>
<dbReference type="InterPro" id="IPR013087">
    <property type="entry name" value="Znf_C2H2_type"/>
</dbReference>
<feature type="non-terminal residue" evidence="4">
    <location>
        <position position="1"/>
    </location>
</feature>